<proteinExistence type="predicted"/>
<organism evidence="1 2">
    <name type="scientific">Botrytis fragariae</name>
    <dbReference type="NCBI Taxonomy" id="1964551"/>
    <lineage>
        <taxon>Eukaryota</taxon>
        <taxon>Fungi</taxon>
        <taxon>Dikarya</taxon>
        <taxon>Ascomycota</taxon>
        <taxon>Pezizomycotina</taxon>
        <taxon>Leotiomycetes</taxon>
        <taxon>Helotiales</taxon>
        <taxon>Sclerotiniaceae</taxon>
        <taxon>Botrytis</taxon>
    </lineage>
</organism>
<comment type="caution">
    <text evidence="1">The sequence shown here is derived from an EMBL/GenBank/DDBJ whole genome shotgun (WGS) entry which is preliminary data.</text>
</comment>
<evidence type="ECO:0000313" key="2">
    <source>
        <dbReference type="Proteomes" id="UP000531561"/>
    </source>
</evidence>
<protein>
    <submittedName>
        <fullName evidence="1">Uncharacterized protein</fullName>
    </submittedName>
</protein>
<keyword evidence="2" id="KW-1185">Reference proteome</keyword>
<dbReference type="GeneID" id="59259785"/>
<evidence type="ECO:0000313" key="1">
    <source>
        <dbReference type="EMBL" id="KAF5872357.1"/>
    </source>
</evidence>
<name>A0A8H6EHE5_9HELO</name>
<sequence length="70" mass="7905">MWFSDGVPKFAPLNRLSFHQGCWKDDYPALLNLRGGIVVVPYTPGPTLQYCDIDLMSTSNAVPHRMSYSE</sequence>
<dbReference type="RefSeq" id="XP_037191303.1">
    <property type="nucleotide sequence ID" value="XM_037336093.1"/>
</dbReference>
<dbReference type="EMBL" id="JABFCT010000010">
    <property type="protein sequence ID" value="KAF5872357.1"/>
    <property type="molecule type" value="Genomic_DNA"/>
</dbReference>
<dbReference type="Proteomes" id="UP000531561">
    <property type="component" value="Unassembled WGS sequence"/>
</dbReference>
<gene>
    <name evidence="1" type="ORF">Bfra_005716</name>
</gene>
<accession>A0A8H6EHE5</accession>
<dbReference type="AlphaFoldDB" id="A0A8H6EHE5"/>
<reference evidence="1 2" key="1">
    <citation type="journal article" date="2020" name="Phytopathology">
        <title>A high-quality genome resource of Botrytis fragariae, a new and rapidly spreading fungal pathogen causing strawberry gray mold in the U.S.A.</title>
        <authorList>
            <person name="Wu Y."/>
            <person name="Saski C.A."/>
            <person name="Schnabel G."/>
            <person name="Xiao S."/>
            <person name="Hu M."/>
        </authorList>
    </citation>
    <scope>NUCLEOTIDE SEQUENCE [LARGE SCALE GENOMIC DNA]</scope>
    <source>
        <strain evidence="1 2">BVB16</strain>
    </source>
</reference>